<dbReference type="PANTHER" id="PTHR10612:SF62">
    <property type="entry name" value="LIPOCALIN_CYTOSOLIC FATTY-ACID BINDING DOMAIN-CONTAINING PROTEIN"/>
    <property type="match status" value="1"/>
</dbReference>
<keyword evidence="3" id="KW-0449">Lipoprotein</keyword>
<dbReference type="Pfam" id="PF00061">
    <property type="entry name" value="Lipocalin"/>
    <property type="match status" value="1"/>
</dbReference>
<dbReference type="InterPro" id="IPR000566">
    <property type="entry name" value="Lipocln_cytosolic_FA-bd_dom"/>
</dbReference>
<dbReference type="Gene3D" id="2.40.128.20">
    <property type="match status" value="1"/>
</dbReference>
<dbReference type="GO" id="GO:0031409">
    <property type="term" value="F:pigment binding"/>
    <property type="evidence" value="ECO:0007669"/>
    <property type="project" value="InterPro"/>
</dbReference>
<dbReference type="PANTHER" id="PTHR10612">
    <property type="entry name" value="APOLIPOPROTEIN D"/>
    <property type="match status" value="1"/>
</dbReference>
<accession>A0A2M4AXP8</accession>
<keyword evidence="1" id="KW-1015">Disulfide bond</keyword>
<dbReference type="GO" id="GO:0005737">
    <property type="term" value="C:cytoplasm"/>
    <property type="evidence" value="ECO:0007669"/>
    <property type="project" value="TreeGrafter"/>
</dbReference>
<dbReference type="GO" id="GO:0006629">
    <property type="term" value="P:lipid metabolic process"/>
    <property type="evidence" value="ECO:0007669"/>
    <property type="project" value="TreeGrafter"/>
</dbReference>
<dbReference type="AlphaFoldDB" id="A0A2M4AXP8"/>
<evidence type="ECO:0000256" key="1">
    <source>
        <dbReference type="ARBA" id="ARBA00023157"/>
    </source>
</evidence>
<proteinExistence type="predicted"/>
<dbReference type="SUPFAM" id="SSF50814">
    <property type="entry name" value="Lipocalins"/>
    <property type="match status" value="1"/>
</dbReference>
<dbReference type="InterPro" id="IPR012674">
    <property type="entry name" value="Calycin"/>
</dbReference>
<sequence>MKTVTSYVSWLAVVCLSGTFCFSEGVLYTKTCLAFEEQYTFKENKFMGKWYEVRRLYDPLDPEQEDCVVMNYRLLENGAFDILKSFQITKDGQPIYAGGKAEPRVFHESRIPQFYERLNTTNAADPDTSVDIVTTDYENYAILYSCTPINSTHHLEASWVLSRLPELEKKEDQMVDLYLQRWFKRSDHEWRATVQMAEFCKPSIVDGSSHSGASTGYHPLVSRMLLLLLLLPAGSLLQRILA</sequence>
<dbReference type="GO" id="GO:0000302">
    <property type="term" value="P:response to reactive oxygen species"/>
    <property type="evidence" value="ECO:0007669"/>
    <property type="project" value="TreeGrafter"/>
</dbReference>
<evidence type="ECO:0000259" key="2">
    <source>
        <dbReference type="Pfam" id="PF00061"/>
    </source>
</evidence>
<protein>
    <submittedName>
        <fullName evidence="3">Putative apolipoprotein d/lipocalin</fullName>
    </submittedName>
</protein>
<evidence type="ECO:0000313" key="3">
    <source>
        <dbReference type="EMBL" id="MBW45576.1"/>
    </source>
</evidence>
<organism evidence="3">
    <name type="scientific">Anopheles triannulatus</name>
    <dbReference type="NCBI Taxonomy" id="58253"/>
    <lineage>
        <taxon>Eukaryota</taxon>
        <taxon>Metazoa</taxon>
        <taxon>Ecdysozoa</taxon>
        <taxon>Arthropoda</taxon>
        <taxon>Hexapoda</taxon>
        <taxon>Insecta</taxon>
        <taxon>Pterygota</taxon>
        <taxon>Neoptera</taxon>
        <taxon>Endopterygota</taxon>
        <taxon>Diptera</taxon>
        <taxon>Nematocera</taxon>
        <taxon>Culicoidea</taxon>
        <taxon>Culicidae</taxon>
        <taxon>Anophelinae</taxon>
        <taxon>Anopheles</taxon>
    </lineage>
</organism>
<feature type="domain" description="Lipocalin/cytosolic fatty-acid binding" evidence="2">
    <location>
        <begin position="48"/>
        <end position="171"/>
    </location>
</feature>
<dbReference type="EMBL" id="GGFK01012255">
    <property type="protein sequence ID" value="MBW45576.1"/>
    <property type="molecule type" value="Transcribed_RNA"/>
</dbReference>
<dbReference type="InterPro" id="IPR003057">
    <property type="entry name" value="Invtbrt_color"/>
</dbReference>
<dbReference type="PRINTS" id="PR01273">
    <property type="entry name" value="INVTBRTCOLOR"/>
</dbReference>
<reference evidence="3" key="1">
    <citation type="submission" date="2018-01" db="EMBL/GenBank/DDBJ databases">
        <title>An insight into the sialome of Amazonian anophelines.</title>
        <authorList>
            <person name="Ribeiro J.M."/>
            <person name="Scarpassa V."/>
            <person name="Calvo E."/>
        </authorList>
    </citation>
    <scope>NUCLEOTIDE SEQUENCE</scope>
    <source>
        <tissue evidence="3">Salivary glands</tissue>
    </source>
</reference>
<name>A0A2M4AXP8_9DIPT</name>